<dbReference type="Gene3D" id="3.40.50.720">
    <property type="entry name" value="NAD(P)-binding Rossmann-like Domain"/>
    <property type="match status" value="1"/>
</dbReference>
<sequence>MQGSHAYGIIPTFNSRNKWRDRDDAMATMSPWESRDDSGVPAMLGGGDDGGILRNVIVTGANRGLGFAIADRMLKLGSYRVVLACRNEQEGRDALERLRGKQQQRRQRQYGTIATNFLASFFPLDVTCPRSVEVFREDCVNGHLGGRVDILFNNAGVCFPEQDGNGPQNNRAAAAGILRETLAVNFFGALEVVEACVPALQAAAPMVARKEKKKAALMLEDNGATSTMTSLKPPTVVWISSGDGELCFLGSKWRGLLAEAQSLEDVKSPLSDLLATATDTITTTSKQNSTAPAGSQQEGEQGQVEEMAFGPTPAYSLSKAAVNAAVRTWAPCIQAPTVPAEAPENTKSRTGVRGGGVRLVAVCPGDVLTRMTSKEEMARGDAVSPEEAAVEVVDLALSSANDIPAGRFYRHGEEIGW</sequence>
<dbReference type="PANTHER" id="PTHR43544:SF7">
    <property type="entry name" value="NADB-LER2"/>
    <property type="match status" value="1"/>
</dbReference>
<dbReference type="AlphaFoldDB" id="D8LLG8"/>
<dbReference type="GO" id="GO:0005737">
    <property type="term" value="C:cytoplasm"/>
    <property type="evidence" value="ECO:0007669"/>
    <property type="project" value="TreeGrafter"/>
</dbReference>
<keyword evidence="1" id="KW-0521">NADP</keyword>
<evidence type="ECO:0000313" key="4">
    <source>
        <dbReference type="EMBL" id="CBN76148.1"/>
    </source>
</evidence>
<feature type="compositionally biased region" description="Polar residues" evidence="3">
    <location>
        <begin position="286"/>
        <end position="295"/>
    </location>
</feature>
<evidence type="ECO:0000256" key="1">
    <source>
        <dbReference type="ARBA" id="ARBA00022857"/>
    </source>
</evidence>
<proteinExistence type="predicted"/>
<keyword evidence="5" id="KW-1185">Reference proteome</keyword>
<name>D8LLG8_ECTSI</name>
<dbReference type="InterPro" id="IPR002347">
    <property type="entry name" value="SDR_fam"/>
</dbReference>
<reference evidence="4 5" key="1">
    <citation type="journal article" date="2010" name="Nature">
        <title>The Ectocarpus genome and the independent evolution of multicellularity in brown algae.</title>
        <authorList>
            <person name="Cock J.M."/>
            <person name="Sterck L."/>
            <person name="Rouze P."/>
            <person name="Scornet D."/>
            <person name="Allen A.E."/>
            <person name="Amoutzias G."/>
            <person name="Anthouard V."/>
            <person name="Artiguenave F."/>
            <person name="Aury J.M."/>
            <person name="Badger J.H."/>
            <person name="Beszteri B."/>
            <person name="Billiau K."/>
            <person name="Bonnet E."/>
            <person name="Bothwell J.H."/>
            <person name="Bowler C."/>
            <person name="Boyen C."/>
            <person name="Brownlee C."/>
            <person name="Carrano C.J."/>
            <person name="Charrier B."/>
            <person name="Cho G.Y."/>
            <person name="Coelho S.M."/>
            <person name="Collen J."/>
            <person name="Corre E."/>
            <person name="Da Silva C."/>
            <person name="Delage L."/>
            <person name="Delaroque N."/>
            <person name="Dittami S.M."/>
            <person name="Doulbeau S."/>
            <person name="Elias M."/>
            <person name="Farnham G."/>
            <person name="Gachon C.M."/>
            <person name="Gschloessl B."/>
            <person name="Heesch S."/>
            <person name="Jabbari K."/>
            <person name="Jubin C."/>
            <person name="Kawai H."/>
            <person name="Kimura K."/>
            <person name="Kloareg B."/>
            <person name="Kupper F.C."/>
            <person name="Lang D."/>
            <person name="Le Bail A."/>
            <person name="Leblanc C."/>
            <person name="Lerouge P."/>
            <person name="Lohr M."/>
            <person name="Lopez P.J."/>
            <person name="Martens C."/>
            <person name="Maumus F."/>
            <person name="Michel G."/>
            <person name="Miranda-Saavedra D."/>
            <person name="Morales J."/>
            <person name="Moreau H."/>
            <person name="Motomura T."/>
            <person name="Nagasato C."/>
            <person name="Napoli C.A."/>
            <person name="Nelson D.R."/>
            <person name="Nyvall-Collen P."/>
            <person name="Peters A.F."/>
            <person name="Pommier C."/>
            <person name="Potin P."/>
            <person name="Poulain J."/>
            <person name="Quesneville H."/>
            <person name="Read B."/>
            <person name="Rensing S.A."/>
            <person name="Ritter A."/>
            <person name="Rousvoal S."/>
            <person name="Samanta M."/>
            <person name="Samson G."/>
            <person name="Schroeder D.C."/>
            <person name="Segurens B."/>
            <person name="Strittmatter M."/>
            <person name="Tonon T."/>
            <person name="Tregear J.W."/>
            <person name="Valentin K."/>
            <person name="von Dassow P."/>
            <person name="Yamagishi T."/>
            <person name="Van de Peer Y."/>
            <person name="Wincker P."/>
        </authorList>
    </citation>
    <scope>NUCLEOTIDE SEQUENCE [LARGE SCALE GENOMIC DNA]</scope>
    <source>
        <strain evidence="5">Ec32 / CCAP1310/4</strain>
    </source>
</reference>
<gene>
    <name evidence="4" type="ORF">Esi_0361_0009</name>
</gene>
<dbReference type="Proteomes" id="UP000002630">
    <property type="component" value="Unassembled WGS sequence"/>
</dbReference>
<dbReference type="STRING" id="2880.D8LLG8"/>
<dbReference type="OrthoDB" id="1933717at2759"/>
<keyword evidence="2" id="KW-0560">Oxidoreductase</keyword>
<accession>D8LLG8</accession>
<organism evidence="4 5">
    <name type="scientific">Ectocarpus siliculosus</name>
    <name type="common">Brown alga</name>
    <name type="synonym">Conferva siliculosa</name>
    <dbReference type="NCBI Taxonomy" id="2880"/>
    <lineage>
        <taxon>Eukaryota</taxon>
        <taxon>Sar</taxon>
        <taxon>Stramenopiles</taxon>
        <taxon>Ochrophyta</taxon>
        <taxon>PX clade</taxon>
        <taxon>Phaeophyceae</taxon>
        <taxon>Ectocarpales</taxon>
        <taxon>Ectocarpaceae</taxon>
        <taxon>Ectocarpus</taxon>
    </lineage>
</organism>
<dbReference type="SUPFAM" id="SSF51735">
    <property type="entry name" value="NAD(P)-binding Rossmann-fold domains"/>
    <property type="match status" value="1"/>
</dbReference>
<dbReference type="GO" id="GO:0016491">
    <property type="term" value="F:oxidoreductase activity"/>
    <property type="evidence" value="ECO:0007669"/>
    <property type="project" value="UniProtKB-KW"/>
</dbReference>
<dbReference type="InParanoid" id="D8LLG8"/>
<evidence type="ECO:0000256" key="2">
    <source>
        <dbReference type="ARBA" id="ARBA00023002"/>
    </source>
</evidence>
<dbReference type="EMBL" id="FN649760">
    <property type="protein sequence ID" value="CBN76148.1"/>
    <property type="molecule type" value="Genomic_DNA"/>
</dbReference>
<evidence type="ECO:0000313" key="5">
    <source>
        <dbReference type="Proteomes" id="UP000002630"/>
    </source>
</evidence>
<dbReference type="InterPro" id="IPR051468">
    <property type="entry name" value="Fungal_SecMetab_SDRs"/>
</dbReference>
<dbReference type="eggNOG" id="KOG1208">
    <property type="taxonomic scope" value="Eukaryota"/>
</dbReference>
<feature type="region of interest" description="Disordered" evidence="3">
    <location>
        <begin position="281"/>
        <end position="303"/>
    </location>
</feature>
<dbReference type="InterPro" id="IPR036291">
    <property type="entry name" value="NAD(P)-bd_dom_sf"/>
</dbReference>
<dbReference type="Pfam" id="PF00106">
    <property type="entry name" value="adh_short"/>
    <property type="match status" value="1"/>
</dbReference>
<protein>
    <submittedName>
        <fullName evidence="4">Short-chain dehydrogenase/reductase SDR</fullName>
    </submittedName>
</protein>
<dbReference type="PRINTS" id="PR00081">
    <property type="entry name" value="GDHRDH"/>
</dbReference>
<evidence type="ECO:0000256" key="3">
    <source>
        <dbReference type="SAM" id="MobiDB-lite"/>
    </source>
</evidence>
<dbReference type="PANTHER" id="PTHR43544">
    <property type="entry name" value="SHORT-CHAIN DEHYDROGENASE/REDUCTASE"/>
    <property type="match status" value="1"/>
</dbReference>